<keyword evidence="3" id="KW-1185">Reference proteome</keyword>
<evidence type="ECO:0000256" key="1">
    <source>
        <dbReference type="SAM" id="Coils"/>
    </source>
</evidence>
<name>A0ABR1JHT3_9AGAR</name>
<evidence type="ECO:0008006" key="4">
    <source>
        <dbReference type="Google" id="ProtNLM"/>
    </source>
</evidence>
<sequence>MLRAPPSPDGLTGPLCTKCQAEIVDTSATLSWKSHLCRIDELLESNDPPAPDEAEKMRASFADAKRRYQSIEQELGIMEQRRVLLQMEKKDISKYLGSQKRILEPIRSMPVEILEKIFTICIDDATDPETRHYDDPLSTKSVRWIIGYVCRRWRMVSLSTPMMWDNIQLNVGTGGYESASIRNLLLSTHIQRSNSLPLTVGLYGFSPRFTEKHPFLITILAFAARWQRLHIIMKPRDMQRCLSYIQPFLASLKALTTYQDRHFRNLPLNYHSLPDEHCDVFHGAVSLTSVRLTCQVPLINLLWDRLHSLTLTCSVNRVSDVLNILRLTKNLEKLYIGEYSLDTDGIADTETTHAPLSLTALKVLQFRSEAGLFSPLSPERQRASARRQFLNTLSIPNLEIFIDNGLPIQPVSMAYLGILQRSGCKGLMDINFGLVAVPEDEFYTILVQNPYIKSLAFRSENISNKLIKYLSYRPTVTEDCALPKLDCLTMNGTFNFEAEMCADMIESRHRAHHAGKAAWMHAVRLYQTAGSLASSEMLSKLERLKHTNFFFDFQDVVETQYS</sequence>
<keyword evidence="1" id="KW-0175">Coiled coil</keyword>
<proteinExistence type="predicted"/>
<evidence type="ECO:0000313" key="3">
    <source>
        <dbReference type="Proteomes" id="UP001498398"/>
    </source>
</evidence>
<feature type="coiled-coil region" evidence="1">
    <location>
        <begin position="54"/>
        <end position="81"/>
    </location>
</feature>
<reference evidence="2 3" key="1">
    <citation type="submission" date="2024-01" db="EMBL/GenBank/DDBJ databases">
        <title>A draft genome for the cacao thread blight pathogen Marasmiellus scandens.</title>
        <authorList>
            <person name="Baruah I.K."/>
            <person name="Leung J."/>
            <person name="Bukari Y."/>
            <person name="Amoako-Attah I."/>
            <person name="Meinhardt L.W."/>
            <person name="Bailey B.A."/>
            <person name="Cohen S.P."/>
        </authorList>
    </citation>
    <scope>NUCLEOTIDE SEQUENCE [LARGE SCALE GENOMIC DNA]</scope>
    <source>
        <strain evidence="2 3">GH-19</strain>
    </source>
</reference>
<gene>
    <name evidence="2" type="ORF">VKT23_008538</name>
</gene>
<dbReference type="EMBL" id="JBANRG010000013">
    <property type="protein sequence ID" value="KAK7461360.1"/>
    <property type="molecule type" value="Genomic_DNA"/>
</dbReference>
<evidence type="ECO:0000313" key="2">
    <source>
        <dbReference type="EMBL" id="KAK7461360.1"/>
    </source>
</evidence>
<organism evidence="2 3">
    <name type="scientific">Marasmiellus scandens</name>
    <dbReference type="NCBI Taxonomy" id="2682957"/>
    <lineage>
        <taxon>Eukaryota</taxon>
        <taxon>Fungi</taxon>
        <taxon>Dikarya</taxon>
        <taxon>Basidiomycota</taxon>
        <taxon>Agaricomycotina</taxon>
        <taxon>Agaricomycetes</taxon>
        <taxon>Agaricomycetidae</taxon>
        <taxon>Agaricales</taxon>
        <taxon>Marasmiineae</taxon>
        <taxon>Omphalotaceae</taxon>
        <taxon>Marasmiellus</taxon>
    </lineage>
</organism>
<protein>
    <recommendedName>
        <fullName evidence="4">F-box domain-containing protein</fullName>
    </recommendedName>
</protein>
<accession>A0ABR1JHT3</accession>
<dbReference type="Proteomes" id="UP001498398">
    <property type="component" value="Unassembled WGS sequence"/>
</dbReference>
<comment type="caution">
    <text evidence="2">The sequence shown here is derived from an EMBL/GenBank/DDBJ whole genome shotgun (WGS) entry which is preliminary data.</text>
</comment>